<dbReference type="Proteomes" id="UP000220005">
    <property type="component" value="Unassembled WGS sequence"/>
</dbReference>
<reference evidence="1 2" key="1">
    <citation type="journal article" date="2017" name="Front. Microbiol.">
        <title>New Insights into the Diversity of the Genus Faecalibacterium.</title>
        <authorList>
            <person name="Benevides L."/>
            <person name="Burman S."/>
            <person name="Martin R."/>
            <person name="Robert V."/>
            <person name="Thomas M."/>
            <person name="Miquel S."/>
            <person name="Chain F."/>
            <person name="Sokol H."/>
            <person name="Bermudez-Humaran L.G."/>
            <person name="Morrison M."/>
            <person name="Langella P."/>
            <person name="Azevedo V.A."/>
            <person name="Chatel J.M."/>
            <person name="Soares S."/>
        </authorList>
    </citation>
    <scope>NUCLEOTIDE SEQUENCE [LARGE SCALE GENOMIC DNA]</scope>
    <source>
        <strain evidence="1 2">CNCM I 4575</strain>
    </source>
</reference>
<comment type="caution">
    <text evidence="1">The sequence shown here is derived from an EMBL/GenBank/DDBJ whole genome shotgun (WGS) entry which is preliminary data.</text>
</comment>
<evidence type="ECO:0000313" key="1">
    <source>
        <dbReference type="EMBL" id="PDX81824.1"/>
    </source>
</evidence>
<gene>
    <name evidence="1" type="ORF">CGS58_04660</name>
</gene>
<dbReference type="RefSeq" id="WP_055191674.1">
    <property type="nucleotide sequence ID" value="NZ_NMTY01000009.1"/>
</dbReference>
<evidence type="ECO:0000313" key="2">
    <source>
        <dbReference type="Proteomes" id="UP000220005"/>
    </source>
</evidence>
<sequence>MTASFFLVLLGVAPLRGSYAKYSTKYRKNKGPKKLHFILHAERLHDMMQIKETAQDKTVAEFPGANKVTVSQRHKAWQQKLLRIRSEQEDV</sequence>
<dbReference type="AlphaFoldDB" id="A0A2A7ARN4"/>
<dbReference type="EMBL" id="NMTY01000009">
    <property type="protein sequence ID" value="PDX81824.1"/>
    <property type="molecule type" value="Genomic_DNA"/>
</dbReference>
<name>A0A2A7ARN4_9FIRM</name>
<accession>A0A2A7ARN4</accession>
<protein>
    <submittedName>
        <fullName evidence="1">Uncharacterized protein</fullName>
    </submittedName>
</protein>
<organism evidence="1 2">
    <name type="scientific">Faecalibacterium prausnitzii</name>
    <dbReference type="NCBI Taxonomy" id="853"/>
    <lineage>
        <taxon>Bacteria</taxon>
        <taxon>Bacillati</taxon>
        <taxon>Bacillota</taxon>
        <taxon>Clostridia</taxon>
        <taxon>Eubacteriales</taxon>
        <taxon>Oscillospiraceae</taxon>
        <taxon>Faecalibacterium</taxon>
    </lineage>
</organism>
<proteinExistence type="predicted"/>